<evidence type="ECO:0000313" key="8">
    <source>
        <dbReference type="Proteomes" id="UP001228504"/>
    </source>
</evidence>
<dbReference type="SUPFAM" id="SSF53383">
    <property type="entry name" value="PLP-dependent transferases"/>
    <property type="match status" value="1"/>
</dbReference>
<gene>
    <name evidence="7" type="ORF">J2S18_001330</name>
</gene>
<organism evidence="7 8">
    <name type="scientific">Eubacterium multiforme</name>
    <dbReference type="NCBI Taxonomy" id="83339"/>
    <lineage>
        <taxon>Bacteria</taxon>
        <taxon>Bacillati</taxon>
        <taxon>Bacillota</taxon>
        <taxon>Clostridia</taxon>
        <taxon>Eubacteriales</taxon>
        <taxon>Eubacteriaceae</taxon>
        <taxon>Eubacterium</taxon>
    </lineage>
</organism>
<dbReference type="InterPro" id="IPR015421">
    <property type="entry name" value="PyrdxlP-dep_Trfase_major"/>
</dbReference>
<dbReference type="CDD" id="cd00615">
    <property type="entry name" value="Orn_deC_like"/>
    <property type="match status" value="1"/>
</dbReference>
<keyword evidence="3" id="KW-0210">Decarboxylase</keyword>
<proteinExistence type="inferred from homology"/>
<keyword evidence="4" id="KW-0663">Pyridoxal phosphate</keyword>
<protein>
    <submittedName>
        <fullName evidence="7">Lysine decarboxylase</fullName>
        <ecNumber evidence="7">4.1.1.18</ecNumber>
    </submittedName>
</protein>
<dbReference type="Proteomes" id="UP001228504">
    <property type="component" value="Unassembled WGS sequence"/>
</dbReference>
<dbReference type="RefSeq" id="WP_307484820.1">
    <property type="nucleotide sequence ID" value="NZ_JAUSUF010000003.1"/>
</dbReference>
<dbReference type="InterPro" id="IPR008286">
    <property type="entry name" value="Prn/Lys/Arg_de-COase_C"/>
</dbReference>
<keyword evidence="5 7" id="KW-0456">Lyase</keyword>
<evidence type="ECO:0000313" key="7">
    <source>
        <dbReference type="EMBL" id="MDQ0149400.1"/>
    </source>
</evidence>
<evidence type="ECO:0000256" key="3">
    <source>
        <dbReference type="ARBA" id="ARBA00022793"/>
    </source>
</evidence>
<dbReference type="EC" id="4.1.1.18" evidence="7"/>
<dbReference type="InterPro" id="IPR000310">
    <property type="entry name" value="Orn/Lys/Arg_deCO2ase_major_dom"/>
</dbReference>
<feature type="domain" description="Orn/Lys/Arg decarboxylases family 1 pyridoxal-P attachment site" evidence="6">
    <location>
        <begin position="223"/>
        <end position="237"/>
    </location>
</feature>
<dbReference type="InterPro" id="IPR015424">
    <property type="entry name" value="PyrdxlP-dep_Trfase"/>
</dbReference>
<dbReference type="Gene3D" id="3.40.640.10">
    <property type="entry name" value="Type I PLP-dependent aspartate aminotransferase-like (Major domain)"/>
    <property type="match status" value="1"/>
</dbReference>
<sequence length="484" mass="53939">MKKLYQDSAPVYEALRWYRNQRIVPFDVPGHKQGRGNTELREFLGESCLSVDVNSMKPLDNLIHPTSVIKDSEELAAKAFNADRAFFMVNGTTSAVQAMILSVCKDGDKIIMPRNVHKSAINALILAGINPVYINPGIHNELGISLGMSLEDIKDAIKNNKDAKAIFVNNPTYYGICSPLREIVKLAHENNMYVLVDEAHGTHLYFGENLPVSAMDAGADMAAVSIHKTGGSLTQSSILLMKCSGISPDYVRTIINLTQTTSASYLLLSSLDIARKNLALNGRMIFKEVVELSEYARDEINKIEGYYAYSKEIINNHNIYDFDITKLTINTLGIGLAGIEVYDILRDEYGIQIELGDIGNILAIISVGDTKYNIERLVSALSEIKRKYSKKERLSFDHEYINPIIKVTPKEAFYREKESMTIKESRGKISGEFVMCYPPGIPILAPGELITKEAIDCIVYSKEKGCLVTGPEDMDIKNIKVLKY</sequence>
<evidence type="ECO:0000256" key="5">
    <source>
        <dbReference type="ARBA" id="ARBA00023239"/>
    </source>
</evidence>
<name>A0ABT9USX8_9FIRM</name>
<keyword evidence="8" id="KW-1185">Reference proteome</keyword>
<dbReference type="PROSITE" id="PS00703">
    <property type="entry name" value="OKR_DC_1"/>
    <property type="match status" value="1"/>
</dbReference>
<evidence type="ECO:0000259" key="6">
    <source>
        <dbReference type="PROSITE" id="PS00703"/>
    </source>
</evidence>
<dbReference type="PANTHER" id="PTHR43277:SF4">
    <property type="entry name" value="ARGININE DECARBOXYLASE"/>
    <property type="match status" value="1"/>
</dbReference>
<accession>A0ABT9USX8</accession>
<evidence type="ECO:0000256" key="1">
    <source>
        <dbReference type="ARBA" id="ARBA00001933"/>
    </source>
</evidence>
<reference evidence="7 8" key="1">
    <citation type="submission" date="2023-07" db="EMBL/GenBank/DDBJ databases">
        <title>Genomic Encyclopedia of Type Strains, Phase IV (KMG-IV): sequencing the most valuable type-strain genomes for metagenomic binning, comparative biology and taxonomic classification.</title>
        <authorList>
            <person name="Goeker M."/>
        </authorList>
    </citation>
    <scope>NUCLEOTIDE SEQUENCE [LARGE SCALE GENOMIC DNA]</scope>
    <source>
        <strain evidence="7 8">DSM 20694</strain>
    </source>
</reference>
<comment type="similarity">
    <text evidence="2">Belongs to the Orn/Lys/Arg decarboxylase class-I family.</text>
</comment>
<dbReference type="Gene3D" id="3.90.100.10">
    <property type="entry name" value="Orn/Lys/Arg decarboxylase, C-terminal domain"/>
    <property type="match status" value="1"/>
</dbReference>
<comment type="caution">
    <text evidence="7">The sequence shown here is derived from an EMBL/GenBank/DDBJ whole genome shotgun (WGS) entry which is preliminary data.</text>
</comment>
<dbReference type="Pfam" id="PF01276">
    <property type="entry name" value="OKR_DC_1"/>
    <property type="match status" value="1"/>
</dbReference>
<evidence type="ECO:0000256" key="4">
    <source>
        <dbReference type="ARBA" id="ARBA00022898"/>
    </source>
</evidence>
<dbReference type="GO" id="GO:0008923">
    <property type="term" value="F:lysine decarboxylase activity"/>
    <property type="evidence" value="ECO:0007669"/>
    <property type="project" value="UniProtKB-EC"/>
</dbReference>
<comment type="cofactor">
    <cofactor evidence="1">
        <name>pyridoxal 5'-phosphate</name>
        <dbReference type="ChEBI" id="CHEBI:597326"/>
    </cofactor>
</comment>
<dbReference type="InterPro" id="IPR052357">
    <property type="entry name" value="Orn_Lys_Arg_decarboxylase-I"/>
</dbReference>
<dbReference type="EMBL" id="JAUSUF010000003">
    <property type="protein sequence ID" value="MDQ0149400.1"/>
    <property type="molecule type" value="Genomic_DNA"/>
</dbReference>
<dbReference type="PANTHER" id="PTHR43277">
    <property type="entry name" value="ARGININE DECARBOXYLASE"/>
    <property type="match status" value="1"/>
</dbReference>
<evidence type="ECO:0000256" key="2">
    <source>
        <dbReference type="ARBA" id="ARBA00010671"/>
    </source>
</evidence>
<dbReference type="Pfam" id="PF03711">
    <property type="entry name" value="OKR_DC_1_C"/>
    <property type="match status" value="1"/>
</dbReference>